<gene>
    <name evidence="3" type="ORF">ACAT0790_LOCUS20181</name>
</gene>
<accession>A0A7S1MB42</accession>
<evidence type="ECO:0000256" key="1">
    <source>
        <dbReference type="SAM" id="MobiDB-lite"/>
    </source>
</evidence>
<dbReference type="SUPFAM" id="SSF117892">
    <property type="entry name" value="Band 7/SPFH domain"/>
    <property type="match status" value="1"/>
</dbReference>
<organism evidence="3">
    <name type="scientific">Alexandrium catenella</name>
    <name type="common">Red tide dinoflagellate</name>
    <name type="synonym">Gonyaulax catenella</name>
    <dbReference type="NCBI Taxonomy" id="2925"/>
    <lineage>
        <taxon>Eukaryota</taxon>
        <taxon>Sar</taxon>
        <taxon>Alveolata</taxon>
        <taxon>Dinophyceae</taxon>
        <taxon>Gonyaulacales</taxon>
        <taxon>Pyrocystaceae</taxon>
        <taxon>Alexandrium</taxon>
    </lineage>
</organism>
<dbReference type="PANTHER" id="PTHR42911">
    <property type="entry name" value="MODULATOR OF FTSH PROTEASE HFLC"/>
    <property type="match status" value="1"/>
</dbReference>
<proteinExistence type="predicted"/>
<sequence>MALVRGAAVAGFVAVLLGVGTLTSLKQVDQNQYGLVVNWITKKIGSQVYHGGLHCVGFWNTFVNFPATVQTIEFSERKGLHTTGALHTRTKEGLSLHLSIAFQYKLHPDGLPALYALTNMQYEALFVRIARDQLLEVASDYEGPQYWRQRKEIGDKMRDQVDTHIKGSHASLWDLELLRIDLPKQYEDSITQTQVQQQMIKTRTNEQVAAGIRADTDIMRAEYQRKIRVVEAGAEANYTLVTRLAEGKAAKRKVTAEAQALGYVRQKLALSTAGAVEYQQLGAYARLENATILANVLGVEPVLSAGAVAGRKAGLLQTSEAVAPPAAAPQLGSSPPPVEEEEASTAAGRNATELHSKRRPRLRASILSVGHSMLQVVCRLN</sequence>
<feature type="region of interest" description="Disordered" evidence="1">
    <location>
        <begin position="324"/>
        <end position="357"/>
    </location>
</feature>
<dbReference type="EMBL" id="HBGE01033383">
    <property type="protein sequence ID" value="CAD9126925.1"/>
    <property type="molecule type" value="Transcribed_RNA"/>
</dbReference>
<name>A0A7S1MB42_ALECA</name>
<feature type="domain" description="Band 7" evidence="2">
    <location>
        <begin position="26"/>
        <end position="206"/>
    </location>
</feature>
<dbReference type="AlphaFoldDB" id="A0A7S1MB42"/>
<dbReference type="PANTHER" id="PTHR42911:SF2">
    <property type="entry name" value="PROHIBITIN FAMILY PROTEIN"/>
    <property type="match status" value="1"/>
</dbReference>
<dbReference type="InterPro" id="IPR001107">
    <property type="entry name" value="Band_7"/>
</dbReference>
<protein>
    <recommendedName>
        <fullName evidence="2">Band 7 domain-containing protein</fullName>
    </recommendedName>
</protein>
<dbReference type="InterPro" id="IPR036013">
    <property type="entry name" value="Band_7/SPFH_dom_sf"/>
</dbReference>
<evidence type="ECO:0000259" key="2">
    <source>
        <dbReference type="Pfam" id="PF01145"/>
    </source>
</evidence>
<evidence type="ECO:0000313" key="3">
    <source>
        <dbReference type="EMBL" id="CAD9126925.1"/>
    </source>
</evidence>
<dbReference type="Pfam" id="PF01145">
    <property type="entry name" value="Band_7"/>
    <property type="match status" value="1"/>
</dbReference>
<reference evidence="3" key="1">
    <citation type="submission" date="2021-01" db="EMBL/GenBank/DDBJ databases">
        <authorList>
            <person name="Corre E."/>
            <person name="Pelletier E."/>
            <person name="Niang G."/>
            <person name="Scheremetjew M."/>
            <person name="Finn R."/>
            <person name="Kale V."/>
            <person name="Holt S."/>
            <person name="Cochrane G."/>
            <person name="Meng A."/>
            <person name="Brown T."/>
            <person name="Cohen L."/>
        </authorList>
    </citation>
    <scope>NUCLEOTIDE SEQUENCE</scope>
    <source>
        <strain evidence="3">OF101</strain>
    </source>
</reference>
<dbReference type="Gene3D" id="3.30.479.30">
    <property type="entry name" value="Band 7 domain"/>
    <property type="match status" value="1"/>
</dbReference>